<reference evidence="1 2" key="1">
    <citation type="submission" date="2022-12" db="EMBL/GenBank/DDBJ databases">
        <title>Chromosome-scale assembly of the Ensete ventricosum genome.</title>
        <authorList>
            <person name="Dussert Y."/>
            <person name="Stocks J."/>
            <person name="Wendawek A."/>
            <person name="Woldeyes F."/>
            <person name="Nichols R.A."/>
            <person name="Borrell J.S."/>
        </authorList>
    </citation>
    <scope>NUCLEOTIDE SEQUENCE [LARGE SCALE GENOMIC DNA]</scope>
    <source>
        <strain evidence="2">cv. Maze</strain>
        <tissue evidence="1">Seeds</tissue>
    </source>
</reference>
<sequence length="149" mass="16254">MENDSRERKRWISAQLRGHTVALLVSVHWLARVRTHVRLLAALHSVTQSPPSPFAARPSGRFARKESLVLGSFDGVGVGLGRNSWPSFSVSVFGVGCGFGVEWGFGGMTHAYLWPGNGSASLAWASNLVTRQSETQQRCHQIPQSVLNS</sequence>
<comment type="caution">
    <text evidence="1">The sequence shown here is derived from an EMBL/GenBank/DDBJ whole genome shotgun (WGS) entry which is preliminary data.</text>
</comment>
<name>A0AAV8R1G0_ENSVE</name>
<keyword evidence="2" id="KW-1185">Reference proteome</keyword>
<evidence type="ECO:0000313" key="2">
    <source>
        <dbReference type="Proteomes" id="UP001222027"/>
    </source>
</evidence>
<evidence type="ECO:0000313" key="1">
    <source>
        <dbReference type="EMBL" id="KAJ8492645.1"/>
    </source>
</evidence>
<dbReference type="EMBL" id="JAQQAF010000004">
    <property type="protein sequence ID" value="KAJ8492645.1"/>
    <property type="molecule type" value="Genomic_DNA"/>
</dbReference>
<gene>
    <name evidence="1" type="ORF">OPV22_014366</name>
</gene>
<dbReference type="AlphaFoldDB" id="A0AAV8R1G0"/>
<accession>A0AAV8R1G0</accession>
<dbReference type="Proteomes" id="UP001222027">
    <property type="component" value="Unassembled WGS sequence"/>
</dbReference>
<protein>
    <submittedName>
        <fullName evidence="1">Uncharacterized protein</fullName>
    </submittedName>
</protein>
<organism evidence="1 2">
    <name type="scientific">Ensete ventricosum</name>
    <name type="common">Abyssinian banana</name>
    <name type="synonym">Musa ensete</name>
    <dbReference type="NCBI Taxonomy" id="4639"/>
    <lineage>
        <taxon>Eukaryota</taxon>
        <taxon>Viridiplantae</taxon>
        <taxon>Streptophyta</taxon>
        <taxon>Embryophyta</taxon>
        <taxon>Tracheophyta</taxon>
        <taxon>Spermatophyta</taxon>
        <taxon>Magnoliopsida</taxon>
        <taxon>Liliopsida</taxon>
        <taxon>Zingiberales</taxon>
        <taxon>Musaceae</taxon>
        <taxon>Ensete</taxon>
    </lineage>
</organism>
<proteinExistence type="predicted"/>